<dbReference type="STRING" id="3818.A0A445AEL7"/>
<keyword evidence="1" id="KW-0472">Membrane</keyword>
<dbReference type="Gramene" id="arahy.Tifrunner.gnm2.ann2.Ah12g119300.1">
    <property type="protein sequence ID" value="arahy.Tifrunner.gnm2.ann2.Ah12g119300.1-CDS-1"/>
    <property type="gene ID" value="arahy.Tifrunner.gnm2.ann2.Ah12g119300"/>
</dbReference>
<dbReference type="EMBL" id="SDMP01000012">
    <property type="protein sequence ID" value="RYR24868.1"/>
    <property type="molecule type" value="Genomic_DNA"/>
</dbReference>
<dbReference type="PANTHER" id="PTHR31549:SF225">
    <property type="entry name" value="DUF247 DOMAIN PROTEIN"/>
    <property type="match status" value="1"/>
</dbReference>
<dbReference type="Proteomes" id="UP000289738">
    <property type="component" value="Chromosome B02"/>
</dbReference>
<dbReference type="OrthoDB" id="1849062at2759"/>
<protein>
    <submittedName>
        <fullName evidence="2">Uncharacterized protein</fullName>
    </submittedName>
</protein>
<accession>A0A445AEL7</accession>
<proteinExistence type="predicted"/>
<reference evidence="2 3" key="1">
    <citation type="submission" date="2019-01" db="EMBL/GenBank/DDBJ databases">
        <title>Sequencing of cultivated peanut Arachis hypogaea provides insights into genome evolution and oil improvement.</title>
        <authorList>
            <person name="Chen X."/>
        </authorList>
    </citation>
    <scope>NUCLEOTIDE SEQUENCE [LARGE SCALE GENOMIC DNA]</scope>
    <source>
        <strain evidence="3">cv. Fuhuasheng</strain>
        <tissue evidence="2">Leaves</tissue>
    </source>
</reference>
<keyword evidence="3" id="KW-1185">Reference proteome</keyword>
<sequence>MDAKLDVEKAPEELNTIKIAANENVDGRDVENGIVIASAKSDANISSDEKKWQATYGRDIHATKLLLGVELPILEENIQLPSNRSKIQNVPALLLQNSNFKRYCSPKMISFGPIHHRDQNGNLQLGQQFKYLWAFHYIEQFTSERGGQDNEYAKRFLYGKVTQNLQELRNLFCKDVTIGYKDEELAQMLFVDGCALLYFMDNFDDQNPKSLLLKLDQLLYVWRDIILLENQLPIMLLKLLMADGAHQLNNLLFNFLFMGQPKKKKELTTIPQKQDGKESTHTHLLDYIRSYYSEGEYKHNIGCWSGLLGFLSILHYMFVALVLQDTDKAERVLSDSPITLRELILSLREADSWHRYKNIGDLKKAGIRVKASETEWKWGNISFISNMFSGQLMLPGIVIDDVTPYLYHNLIAYEMCPDFDNNFEFCSYFSLMDSLVDDAEDVKELRAAGVLQNLLGSDEDVAKLFNELGHVLPSKLFNAESYDNRYVAVKLRIDAHYRNKWKTSLAQLRSTYFNTPWSHIAFFAALLVLALTLIQTWYAMPINSK</sequence>
<dbReference type="AlphaFoldDB" id="A0A445AEL7"/>
<comment type="caution">
    <text evidence="2">The sequence shown here is derived from an EMBL/GenBank/DDBJ whole genome shotgun (WGS) entry which is preliminary data.</text>
</comment>
<gene>
    <name evidence="2" type="ORF">Ahy_B02g058426</name>
</gene>
<evidence type="ECO:0000256" key="1">
    <source>
        <dbReference type="SAM" id="Phobius"/>
    </source>
</evidence>
<dbReference type="Pfam" id="PF03140">
    <property type="entry name" value="DUF247"/>
    <property type="match status" value="1"/>
</dbReference>
<feature type="transmembrane region" description="Helical" evidence="1">
    <location>
        <begin position="520"/>
        <end position="540"/>
    </location>
</feature>
<evidence type="ECO:0000313" key="3">
    <source>
        <dbReference type="Proteomes" id="UP000289738"/>
    </source>
</evidence>
<keyword evidence="1" id="KW-1133">Transmembrane helix</keyword>
<organism evidence="2 3">
    <name type="scientific">Arachis hypogaea</name>
    <name type="common">Peanut</name>
    <dbReference type="NCBI Taxonomy" id="3818"/>
    <lineage>
        <taxon>Eukaryota</taxon>
        <taxon>Viridiplantae</taxon>
        <taxon>Streptophyta</taxon>
        <taxon>Embryophyta</taxon>
        <taxon>Tracheophyta</taxon>
        <taxon>Spermatophyta</taxon>
        <taxon>Magnoliopsida</taxon>
        <taxon>eudicotyledons</taxon>
        <taxon>Gunneridae</taxon>
        <taxon>Pentapetalae</taxon>
        <taxon>rosids</taxon>
        <taxon>fabids</taxon>
        <taxon>Fabales</taxon>
        <taxon>Fabaceae</taxon>
        <taxon>Papilionoideae</taxon>
        <taxon>50 kb inversion clade</taxon>
        <taxon>dalbergioids sensu lato</taxon>
        <taxon>Dalbergieae</taxon>
        <taxon>Pterocarpus clade</taxon>
        <taxon>Arachis</taxon>
    </lineage>
</organism>
<name>A0A445AEL7_ARAHY</name>
<dbReference type="PANTHER" id="PTHR31549">
    <property type="entry name" value="PROTEIN, PUTATIVE (DUF247)-RELATED-RELATED"/>
    <property type="match status" value="1"/>
</dbReference>
<evidence type="ECO:0000313" key="2">
    <source>
        <dbReference type="EMBL" id="RYR24868.1"/>
    </source>
</evidence>
<dbReference type="InterPro" id="IPR004158">
    <property type="entry name" value="DUF247_pln"/>
</dbReference>
<feature type="transmembrane region" description="Helical" evidence="1">
    <location>
        <begin position="304"/>
        <end position="323"/>
    </location>
</feature>
<keyword evidence="1" id="KW-0812">Transmembrane</keyword>